<organism evidence="2 3">
    <name type="scientific">Streptococcus henryi</name>
    <dbReference type="NCBI Taxonomy" id="439219"/>
    <lineage>
        <taxon>Bacteria</taxon>
        <taxon>Bacillati</taxon>
        <taxon>Bacillota</taxon>
        <taxon>Bacilli</taxon>
        <taxon>Lactobacillales</taxon>
        <taxon>Streptococcaceae</taxon>
        <taxon>Streptococcus</taxon>
    </lineage>
</organism>
<dbReference type="PANTHER" id="PTHR37038">
    <property type="entry name" value="TRANSCRIPTIONAL REGULATOR-RELATED"/>
    <property type="match status" value="1"/>
</dbReference>
<dbReference type="CDD" id="cd00093">
    <property type="entry name" value="HTH_XRE"/>
    <property type="match status" value="1"/>
</dbReference>
<evidence type="ECO:0000259" key="1">
    <source>
        <dbReference type="PROSITE" id="PS50943"/>
    </source>
</evidence>
<name>A0A1G6BFE6_9STRE</name>
<dbReference type="EMBL" id="FMXP01000011">
    <property type="protein sequence ID" value="SDB19377.1"/>
    <property type="molecule type" value="Genomic_DNA"/>
</dbReference>
<dbReference type="Gene3D" id="1.10.260.40">
    <property type="entry name" value="lambda repressor-like DNA-binding domains"/>
    <property type="match status" value="1"/>
</dbReference>
<evidence type="ECO:0000313" key="3">
    <source>
        <dbReference type="Proteomes" id="UP000182508"/>
    </source>
</evidence>
<dbReference type="Proteomes" id="UP000182508">
    <property type="component" value="Unassembled WGS sequence"/>
</dbReference>
<evidence type="ECO:0000313" key="2">
    <source>
        <dbReference type="EMBL" id="SDB19377.1"/>
    </source>
</evidence>
<dbReference type="AlphaFoldDB" id="A0A1G6BFE6"/>
<dbReference type="SUPFAM" id="SSF47413">
    <property type="entry name" value="lambda repressor-like DNA-binding domains"/>
    <property type="match status" value="1"/>
</dbReference>
<dbReference type="InterPro" id="IPR053163">
    <property type="entry name" value="HTH-type_regulator_Rgg"/>
</dbReference>
<dbReference type="Pfam" id="PF21259">
    <property type="entry name" value="Rgg_C"/>
    <property type="match status" value="1"/>
</dbReference>
<dbReference type="STRING" id="439219.SAMN02910293_01000"/>
<dbReference type="Gene3D" id="1.25.40.400">
    <property type="match status" value="1"/>
</dbReference>
<dbReference type="Pfam" id="PF01381">
    <property type="entry name" value="HTH_3"/>
    <property type="match status" value="1"/>
</dbReference>
<gene>
    <name evidence="2" type="ORF">SAMN02910293_01000</name>
</gene>
<dbReference type="RefSeq" id="WP_074485896.1">
    <property type="nucleotide sequence ID" value="NZ_FMXP01000011.1"/>
</dbReference>
<dbReference type="InterPro" id="IPR001387">
    <property type="entry name" value="Cro/C1-type_HTH"/>
</dbReference>
<feature type="domain" description="HTH cro/C1-type" evidence="1">
    <location>
        <begin position="8"/>
        <end position="61"/>
    </location>
</feature>
<dbReference type="SMART" id="SM00530">
    <property type="entry name" value="HTH_XRE"/>
    <property type="match status" value="1"/>
</dbReference>
<proteinExistence type="predicted"/>
<dbReference type="PANTHER" id="PTHR37038:SF12">
    <property type="entry name" value="TRANSCRIPTIONAL REGULATOR"/>
    <property type="match status" value="1"/>
</dbReference>
<keyword evidence="3" id="KW-1185">Reference proteome</keyword>
<dbReference type="GO" id="GO:0003677">
    <property type="term" value="F:DNA binding"/>
    <property type="evidence" value="ECO:0007669"/>
    <property type="project" value="InterPro"/>
</dbReference>
<dbReference type="InterPro" id="IPR010982">
    <property type="entry name" value="Lambda_DNA-bd_dom_sf"/>
</dbReference>
<dbReference type="NCBIfam" id="TIGR01716">
    <property type="entry name" value="RGG_Cterm"/>
    <property type="match status" value="1"/>
</dbReference>
<dbReference type="InterPro" id="IPR010057">
    <property type="entry name" value="Transcription_activator_Rgg_C"/>
</dbReference>
<reference evidence="2 3" key="1">
    <citation type="submission" date="2016-10" db="EMBL/GenBank/DDBJ databases">
        <authorList>
            <person name="de Groot N.N."/>
        </authorList>
    </citation>
    <scope>NUCLEOTIDE SEQUENCE [LARGE SCALE GENOMIC DNA]</scope>
    <source>
        <strain evidence="2 3">A-4</strain>
    </source>
</reference>
<accession>A0A1G6BFE6</accession>
<protein>
    <submittedName>
        <fullName evidence="2">Transcriptional activator, Rgg/GadR/MutR family, C-terminal domain-containing protein</fullName>
    </submittedName>
</protein>
<dbReference type="PROSITE" id="PS50943">
    <property type="entry name" value="HTH_CROC1"/>
    <property type="match status" value="1"/>
</dbReference>
<sequence length="285" mass="33733">MKNFGNIFKKFRESRGLSLKDIANEDISKSQLSRFENNETDLTITKFMSALDRLKMPIDEFMYAVNDFHGDELSELLSQIRTNVINQDVIGLRKLLHIYSAKETNRATFHHLNTILIKIRLQTLSKEDIVTEGELASLTDYLFSVDYWGNYELRLFLNTIDVLNHNLFMRLSREMLNRSDFYSEIKMNRDLISHMTLNAFITCIERNQLMDALYFDKQLKSFFFDESEMYERIVYKYAKNYYDYRKNGSNASIIEMKKCVDFMKAVGSDHIASHYEEHLEKISIE</sequence>